<proteinExistence type="predicted"/>
<name>A0A151MW69_ALLMI</name>
<dbReference type="EMBL" id="AKHW03004772">
    <property type="protein sequence ID" value="KYO28750.1"/>
    <property type="molecule type" value="Genomic_DNA"/>
</dbReference>
<organism evidence="1 2">
    <name type="scientific">Alligator mississippiensis</name>
    <name type="common">American alligator</name>
    <dbReference type="NCBI Taxonomy" id="8496"/>
    <lineage>
        <taxon>Eukaryota</taxon>
        <taxon>Metazoa</taxon>
        <taxon>Chordata</taxon>
        <taxon>Craniata</taxon>
        <taxon>Vertebrata</taxon>
        <taxon>Euteleostomi</taxon>
        <taxon>Archelosauria</taxon>
        <taxon>Archosauria</taxon>
        <taxon>Crocodylia</taxon>
        <taxon>Alligatoridae</taxon>
        <taxon>Alligatorinae</taxon>
        <taxon>Alligator</taxon>
    </lineage>
</organism>
<sequence>MEAEHSLLEDEQTRHSYREHYAGWKTLWNLYQNQTEWRASVKERTRGFFQQPGKWQALFHWKWHEHLIRKLQNLHRLKKSKEEFMMCLRYRGGVEHWSKDSMLATAATFYLELCAEKPIDLESMKLCLRSLTRTFREDKQWQLDEDWMPEELKRTLQSFKNSKTPVLDGLPKEFYLTFWDLMGPDLLELF</sequence>
<evidence type="ECO:0000313" key="2">
    <source>
        <dbReference type="Proteomes" id="UP000050525"/>
    </source>
</evidence>
<accession>A0A151MW69</accession>
<protein>
    <submittedName>
        <fullName evidence="1">Uncharacterized protein</fullName>
    </submittedName>
</protein>
<dbReference type="Proteomes" id="UP000050525">
    <property type="component" value="Unassembled WGS sequence"/>
</dbReference>
<evidence type="ECO:0000313" key="1">
    <source>
        <dbReference type="EMBL" id="KYO28750.1"/>
    </source>
</evidence>
<keyword evidence="2" id="KW-1185">Reference proteome</keyword>
<dbReference type="AlphaFoldDB" id="A0A151MW69"/>
<comment type="caution">
    <text evidence="1">The sequence shown here is derived from an EMBL/GenBank/DDBJ whole genome shotgun (WGS) entry which is preliminary data.</text>
</comment>
<gene>
    <name evidence="1" type="ORF">Y1Q_0004412</name>
</gene>
<reference evidence="1 2" key="1">
    <citation type="journal article" date="2012" name="Genome Biol.">
        <title>Sequencing three crocodilian genomes to illuminate the evolution of archosaurs and amniotes.</title>
        <authorList>
            <person name="St John J.A."/>
            <person name="Braun E.L."/>
            <person name="Isberg S.R."/>
            <person name="Miles L.G."/>
            <person name="Chong A.Y."/>
            <person name="Gongora J."/>
            <person name="Dalzell P."/>
            <person name="Moran C."/>
            <person name="Bed'hom B."/>
            <person name="Abzhanov A."/>
            <person name="Burgess S.C."/>
            <person name="Cooksey A.M."/>
            <person name="Castoe T.A."/>
            <person name="Crawford N.G."/>
            <person name="Densmore L.D."/>
            <person name="Drew J.C."/>
            <person name="Edwards S.V."/>
            <person name="Faircloth B.C."/>
            <person name="Fujita M.K."/>
            <person name="Greenwold M.J."/>
            <person name="Hoffmann F.G."/>
            <person name="Howard J.M."/>
            <person name="Iguchi T."/>
            <person name="Janes D.E."/>
            <person name="Khan S.Y."/>
            <person name="Kohno S."/>
            <person name="de Koning A.J."/>
            <person name="Lance S.L."/>
            <person name="McCarthy F.M."/>
            <person name="McCormack J.E."/>
            <person name="Merchant M.E."/>
            <person name="Peterson D.G."/>
            <person name="Pollock D.D."/>
            <person name="Pourmand N."/>
            <person name="Raney B.J."/>
            <person name="Roessler K.A."/>
            <person name="Sanford J.R."/>
            <person name="Sawyer R.H."/>
            <person name="Schmidt C.J."/>
            <person name="Triplett E.W."/>
            <person name="Tuberville T.D."/>
            <person name="Venegas-Anaya M."/>
            <person name="Howard J.T."/>
            <person name="Jarvis E.D."/>
            <person name="Guillette L.J.Jr."/>
            <person name="Glenn T.C."/>
            <person name="Green R.E."/>
            <person name="Ray D.A."/>
        </authorList>
    </citation>
    <scope>NUCLEOTIDE SEQUENCE [LARGE SCALE GENOMIC DNA]</scope>
    <source>
        <strain evidence="1">KSC_2009_1</strain>
    </source>
</reference>